<dbReference type="PANTHER" id="PTHR12949:SF0">
    <property type="entry name" value="DNA-DIRECTED RNA POLYMERASE III SUBUNIT RPC3"/>
    <property type="match status" value="1"/>
</dbReference>
<keyword evidence="2 5" id="KW-0240">DNA-directed RNA polymerase</keyword>
<feature type="compositionally biased region" description="Low complexity" evidence="6">
    <location>
        <begin position="32"/>
        <end position="43"/>
    </location>
</feature>
<feature type="region of interest" description="Disordered" evidence="6">
    <location>
        <begin position="1"/>
        <end position="137"/>
    </location>
</feature>
<comment type="caution">
    <text evidence="8">The sequence shown here is derived from an EMBL/GenBank/DDBJ whole genome shotgun (WGS) entry which is preliminary data.</text>
</comment>
<feature type="compositionally biased region" description="Low complexity" evidence="6">
    <location>
        <begin position="82"/>
        <end position="96"/>
    </location>
</feature>
<proteinExistence type="inferred from homology"/>
<sequence>MSAAPMFSPEWVQEGNNSSSSNSSSRKRGRTRSSSNSSNNGTSEVNPIEVDGSSKVIEPKRKSIKVEDPIISSDQAPPPPTTSTTSTKKTTAVTPTPDCPPPFPRVKSDPSITSSTYPHPTPPTSVPKSSTKTHHRSPICPTLPPLPLQGSTCILDHFGPLAQTVHDLLNSLGPTTLTGIETHLKEHLGKKENIDRDNILTEVARLGRGTTGQSKGQASRGYLVDMVTIKKCLRVLLQHGIVVAGNGGISKATGVAGNKVVRRRSVYYSVSTGRACRLGRYQRYAEHVARYMEGEEGEGDKVRIIKAVMVEGKGEAEEIVKLVEAGYKEEEEEEEEEEMRVVQVKKKRIARIARALSEMIKDKVVTAATKVTEDDEEEKVRANEWKGQGLSDEETNAIKGIVGKTMKSIKAERGEVYTVNCWLLDRRLRGVQVSKFVEERVKSWKGRGGGGGGRIEGTVWKAAAFFAAEKAEDKTYSFRFDEADIVSVIESNPGLQSAFETDTPIDTQITKALEDMRSLKNPAAVVKRGEEWEICYDSCESVMKERRVGNYVSSRWGEDCARIFRILRETDPTTGSLSLLSSERISTVAMLPEKVTREMLHKLYTAGLVEFHDYPLSRQHAYNQTVYLWGAATRKVMGAVEGALRNAMVNIRDRRRVYINSDKNEVFDRLRNKSRGGTNEGGKTEEEAREERNAKDNLNAMDKWQIGLEDDLLLFEQREEDAGGIRGQFGIEEFM</sequence>
<feature type="compositionally biased region" description="Basic and acidic residues" evidence="6">
    <location>
        <begin position="682"/>
        <end position="695"/>
    </location>
</feature>
<feature type="domain" description="DNA-directed RNA polymerase III subunit RPC3 winged-helix" evidence="7">
    <location>
        <begin position="549"/>
        <end position="630"/>
    </location>
</feature>
<evidence type="ECO:0000313" key="8">
    <source>
        <dbReference type="EMBL" id="GMI48774.1"/>
    </source>
</evidence>
<comment type="subcellular location">
    <subcellularLocation>
        <location evidence="1 5">Nucleus</location>
    </subcellularLocation>
</comment>
<dbReference type="PANTHER" id="PTHR12949">
    <property type="entry name" value="RNA POLYMERASE III DNA DIRECTED -RELATED"/>
    <property type="match status" value="1"/>
</dbReference>
<comment type="function">
    <text evidence="5">DNA-dependent RNA polymerase catalyzes the transcription of DNA into RNA using the four ribonucleoside triphosphates as substrates. Specific core component of RNA polymerase III which synthesizes small RNAs, such as 5S rRNA and tRNAs.</text>
</comment>
<evidence type="ECO:0000256" key="2">
    <source>
        <dbReference type="ARBA" id="ARBA00022478"/>
    </source>
</evidence>
<feature type="compositionally biased region" description="Low complexity" evidence="6">
    <location>
        <begin position="15"/>
        <end position="24"/>
    </location>
</feature>
<feature type="compositionally biased region" description="Basic and acidic residues" evidence="6">
    <location>
        <begin position="57"/>
        <end position="68"/>
    </location>
</feature>
<keyword evidence="3 5" id="KW-0804">Transcription</keyword>
<dbReference type="EMBL" id="BRYA01000426">
    <property type="protein sequence ID" value="GMI48774.1"/>
    <property type="molecule type" value="Genomic_DNA"/>
</dbReference>
<dbReference type="Proteomes" id="UP001165065">
    <property type="component" value="Unassembled WGS sequence"/>
</dbReference>
<dbReference type="GO" id="GO:0005666">
    <property type="term" value="C:RNA polymerase III complex"/>
    <property type="evidence" value="ECO:0007669"/>
    <property type="project" value="UniProtKB-UniRule"/>
</dbReference>
<name>A0A9W7LFQ6_9STRA</name>
<keyword evidence="4 5" id="KW-0539">Nucleus</keyword>
<dbReference type="OrthoDB" id="272392at2759"/>
<feature type="region of interest" description="Disordered" evidence="6">
    <location>
        <begin position="670"/>
        <end position="696"/>
    </location>
</feature>
<evidence type="ECO:0000256" key="6">
    <source>
        <dbReference type="SAM" id="MobiDB-lite"/>
    </source>
</evidence>
<evidence type="ECO:0000256" key="5">
    <source>
        <dbReference type="RuleBase" id="RU367076"/>
    </source>
</evidence>
<dbReference type="GO" id="GO:0003697">
    <property type="term" value="F:single-stranded DNA binding"/>
    <property type="evidence" value="ECO:0007669"/>
    <property type="project" value="UniProtKB-UniRule"/>
</dbReference>
<evidence type="ECO:0000256" key="3">
    <source>
        <dbReference type="ARBA" id="ARBA00023163"/>
    </source>
</evidence>
<evidence type="ECO:0000256" key="4">
    <source>
        <dbReference type="ARBA" id="ARBA00023242"/>
    </source>
</evidence>
<dbReference type="AlphaFoldDB" id="A0A9W7LFQ6"/>
<dbReference type="Gene3D" id="1.10.10.10">
    <property type="entry name" value="Winged helix-like DNA-binding domain superfamily/Winged helix DNA-binding domain"/>
    <property type="match status" value="2"/>
</dbReference>
<keyword evidence="9" id="KW-1185">Reference proteome</keyword>
<dbReference type="InterPro" id="IPR055207">
    <property type="entry name" value="POLR3C_WHD"/>
</dbReference>
<dbReference type="InterPro" id="IPR036388">
    <property type="entry name" value="WH-like_DNA-bd_sf"/>
</dbReference>
<dbReference type="InterPro" id="IPR039748">
    <property type="entry name" value="RPC3"/>
</dbReference>
<evidence type="ECO:0000313" key="9">
    <source>
        <dbReference type="Proteomes" id="UP001165065"/>
    </source>
</evidence>
<protein>
    <recommendedName>
        <fullName evidence="5">DNA-directed RNA polymerase III subunit RPC3</fullName>
        <shortName evidence="5">RNA polymerase III subunit C3</shortName>
    </recommendedName>
</protein>
<organism evidence="8 9">
    <name type="scientific">Triparma columacea</name>
    <dbReference type="NCBI Taxonomy" id="722753"/>
    <lineage>
        <taxon>Eukaryota</taxon>
        <taxon>Sar</taxon>
        <taxon>Stramenopiles</taxon>
        <taxon>Ochrophyta</taxon>
        <taxon>Bolidophyceae</taxon>
        <taxon>Parmales</taxon>
        <taxon>Triparmaceae</taxon>
        <taxon>Triparma</taxon>
    </lineage>
</organism>
<comment type="similarity">
    <text evidence="5">Belongs to the eukaryotic RPC3/POLR3C RNA polymerase subunit family.</text>
</comment>
<evidence type="ECO:0000259" key="7">
    <source>
        <dbReference type="Pfam" id="PF22536"/>
    </source>
</evidence>
<accession>A0A9W7LFQ6</accession>
<dbReference type="Pfam" id="PF22536">
    <property type="entry name" value="WHD_POLR3C"/>
    <property type="match status" value="1"/>
</dbReference>
<gene>
    <name evidence="8" type="ORF">TrCOL_g3993</name>
</gene>
<reference evidence="9" key="1">
    <citation type="journal article" date="2023" name="Commun. Biol.">
        <title>Genome analysis of Parmales, the sister group of diatoms, reveals the evolutionary specialization of diatoms from phago-mixotrophs to photoautotrophs.</title>
        <authorList>
            <person name="Ban H."/>
            <person name="Sato S."/>
            <person name="Yoshikawa S."/>
            <person name="Yamada K."/>
            <person name="Nakamura Y."/>
            <person name="Ichinomiya M."/>
            <person name="Sato N."/>
            <person name="Blanc-Mathieu R."/>
            <person name="Endo H."/>
            <person name="Kuwata A."/>
            <person name="Ogata H."/>
        </authorList>
    </citation>
    <scope>NUCLEOTIDE SEQUENCE [LARGE SCALE GENOMIC DNA]</scope>
</reference>
<comment type="subunit">
    <text evidence="5">Component of the RNA polymerase III (Pol III) complex consisting of 17 subunits.</text>
</comment>
<evidence type="ECO:0000256" key="1">
    <source>
        <dbReference type="ARBA" id="ARBA00004123"/>
    </source>
</evidence>